<proteinExistence type="predicted"/>
<evidence type="ECO:0000313" key="1">
    <source>
        <dbReference type="EMBL" id="RFU72284.1"/>
    </source>
</evidence>
<dbReference type="EMBL" id="PXOA01000897">
    <property type="protein sequence ID" value="RFU72284.1"/>
    <property type="molecule type" value="Genomic_DNA"/>
</dbReference>
<keyword evidence="2" id="KW-1185">Reference proteome</keyword>
<sequence>MGESDLQPQQCPLLFSSVTWSDTHESRYGTQPPLPCFFQEGEVHAHAIKQAKKKVCGLATRKIPSLALYKAFPRGHELAEMLQFSRNGTLADIVGFLGTTPRGSFSEILIPKFAQEKKLPRWAHFTVMHVEISTSKNAALCNASVANMAVADFDGCIAAFMISLRLERLSAAKAVLADRTPQRDVNKTTYPQMAISVLHCFQLKAFSLGRAGLRAFRLLQGGSANRKGNPQAARIRIMGLGGLEGQLLCRRDAGFGASATDSTAPGKRWAAKLL</sequence>
<dbReference type="Proteomes" id="UP000266272">
    <property type="component" value="Unassembled WGS sequence"/>
</dbReference>
<name>A0A395N8T3_TRIAR</name>
<comment type="caution">
    <text evidence="1">The sequence shown here is derived from an EMBL/GenBank/DDBJ whole genome shotgun (WGS) entry which is preliminary data.</text>
</comment>
<reference evidence="1 2" key="1">
    <citation type="journal article" date="2018" name="PLoS Pathog.">
        <title>Evolution of structural diversity of trichothecenes, a family of toxins produced by plant pathogenic and entomopathogenic fungi.</title>
        <authorList>
            <person name="Proctor R.H."/>
            <person name="McCormick S.P."/>
            <person name="Kim H.S."/>
            <person name="Cardoza R.E."/>
            <person name="Stanley A.M."/>
            <person name="Lindo L."/>
            <person name="Kelly A."/>
            <person name="Brown D.W."/>
            <person name="Lee T."/>
            <person name="Vaughan M.M."/>
            <person name="Alexander N.J."/>
            <person name="Busman M."/>
            <person name="Gutierrez S."/>
        </authorList>
    </citation>
    <scope>NUCLEOTIDE SEQUENCE [LARGE SCALE GENOMIC DNA]</scope>
    <source>
        <strain evidence="1 2">IBT 40837</strain>
    </source>
</reference>
<evidence type="ECO:0000313" key="2">
    <source>
        <dbReference type="Proteomes" id="UP000266272"/>
    </source>
</evidence>
<dbReference type="AlphaFoldDB" id="A0A395N8T3"/>
<accession>A0A395N8T3</accession>
<protein>
    <submittedName>
        <fullName evidence="1">Uncharacterized protein</fullName>
    </submittedName>
</protein>
<organism evidence="1 2">
    <name type="scientific">Trichoderma arundinaceum</name>
    <dbReference type="NCBI Taxonomy" id="490622"/>
    <lineage>
        <taxon>Eukaryota</taxon>
        <taxon>Fungi</taxon>
        <taxon>Dikarya</taxon>
        <taxon>Ascomycota</taxon>
        <taxon>Pezizomycotina</taxon>
        <taxon>Sordariomycetes</taxon>
        <taxon>Hypocreomycetidae</taxon>
        <taxon>Hypocreales</taxon>
        <taxon>Hypocreaceae</taxon>
        <taxon>Trichoderma</taxon>
    </lineage>
</organism>
<gene>
    <name evidence="1" type="ORF">TARUN_9976</name>
</gene>